<dbReference type="GO" id="GO:0003677">
    <property type="term" value="F:DNA binding"/>
    <property type="evidence" value="ECO:0007669"/>
    <property type="project" value="InterPro"/>
</dbReference>
<dbReference type="InterPro" id="IPR016032">
    <property type="entry name" value="Sig_transdc_resp-reg_C-effctor"/>
</dbReference>
<dbReference type="Gene3D" id="1.10.10.10">
    <property type="entry name" value="Winged helix-like DNA-binding domain superfamily/Winged helix DNA-binding domain"/>
    <property type="match status" value="1"/>
</dbReference>
<feature type="domain" description="HTH luxR-type" evidence="1">
    <location>
        <begin position="266"/>
        <end position="298"/>
    </location>
</feature>
<dbReference type="PANTHER" id="PTHR34293:SF1">
    <property type="entry name" value="HTH-TYPE TRANSCRIPTIONAL REGULATOR TRMBL2"/>
    <property type="match status" value="1"/>
</dbReference>
<reference evidence="2 3" key="1">
    <citation type="submission" date="2018-08" db="EMBL/GenBank/DDBJ databases">
        <title>Diversity &amp; Physiological Properties of Lignin-Decomposing Actinobacteria from Soil.</title>
        <authorList>
            <person name="Roh S.G."/>
            <person name="Kim S.B."/>
        </authorList>
    </citation>
    <scope>NUCLEOTIDE SEQUENCE [LARGE SCALE GENOMIC DNA]</scope>
    <source>
        <strain evidence="2 3">MMS17-GH009</strain>
    </source>
</reference>
<dbReference type="SUPFAM" id="SSF46894">
    <property type="entry name" value="C-terminal effector domain of the bipartite response regulators"/>
    <property type="match status" value="1"/>
</dbReference>
<proteinExistence type="predicted"/>
<sequence>MPDADLPDAAARELYREILRDGGRLHVADIRPEDEPTVRQLADLGLLLLHATDGFYTSINPRAVGERLGTELREESSRLLAKAALIPDLLEDLTQAYDAAPRRTEPAGGVRRVAGMVEIRHLVARLIKDYPHECLTAQPGRFQPPAQRGDGLAHTLRYIERGGSVRTIYQPQARLDGDQVEFAAESTRIGSRIRVLDAAFSRTLIFDRTVAVIPATPDNKVAAVVEDPAVVAYVVDVFEQRWQQADVVDWAALAAGSVAPAAHEQVGRLLARGLTQRAIASRLGLSERTVAGHIARLRELYDAETLFQLGWQMRGARAGEPGG</sequence>
<accession>A0A372ZYX0</accession>
<protein>
    <submittedName>
        <fullName evidence="2">LuxR family transcriptional regulator</fullName>
    </submittedName>
</protein>
<keyword evidence="3" id="KW-1185">Reference proteome</keyword>
<dbReference type="InterPro" id="IPR036388">
    <property type="entry name" value="WH-like_DNA-bd_sf"/>
</dbReference>
<evidence type="ECO:0000313" key="2">
    <source>
        <dbReference type="EMBL" id="RGD60527.1"/>
    </source>
</evidence>
<dbReference type="EMBL" id="QVIG01000001">
    <property type="protein sequence ID" value="RGD60527.1"/>
    <property type="molecule type" value="Genomic_DNA"/>
</dbReference>
<dbReference type="Proteomes" id="UP000263377">
    <property type="component" value="Unassembled WGS sequence"/>
</dbReference>
<gene>
    <name evidence="2" type="ORF">DR950_24570</name>
</gene>
<dbReference type="RefSeq" id="WP_117488670.1">
    <property type="nucleotide sequence ID" value="NZ_QVIG01000001.1"/>
</dbReference>
<evidence type="ECO:0000313" key="3">
    <source>
        <dbReference type="Proteomes" id="UP000263377"/>
    </source>
</evidence>
<dbReference type="AlphaFoldDB" id="A0A372ZYX0"/>
<dbReference type="PANTHER" id="PTHR34293">
    <property type="entry name" value="HTH-TYPE TRANSCRIPTIONAL REGULATOR TRMBL2"/>
    <property type="match status" value="1"/>
</dbReference>
<organism evidence="2 3">
    <name type="scientific">Kitasatospora xanthocidica</name>
    <dbReference type="NCBI Taxonomy" id="83382"/>
    <lineage>
        <taxon>Bacteria</taxon>
        <taxon>Bacillati</taxon>
        <taxon>Actinomycetota</taxon>
        <taxon>Actinomycetes</taxon>
        <taxon>Kitasatosporales</taxon>
        <taxon>Streptomycetaceae</taxon>
        <taxon>Kitasatospora</taxon>
    </lineage>
</organism>
<dbReference type="GO" id="GO:0006355">
    <property type="term" value="P:regulation of DNA-templated transcription"/>
    <property type="evidence" value="ECO:0007669"/>
    <property type="project" value="InterPro"/>
</dbReference>
<dbReference type="Pfam" id="PF00196">
    <property type="entry name" value="GerE"/>
    <property type="match status" value="1"/>
</dbReference>
<evidence type="ECO:0000259" key="1">
    <source>
        <dbReference type="Pfam" id="PF00196"/>
    </source>
</evidence>
<name>A0A372ZYX0_9ACTN</name>
<comment type="caution">
    <text evidence="2">The sequence shown here is derived from an EMBL/GenBank/DDBJ whole genome shotgun (WGS) entry which is preliminary data.</text>
</comment>
<dbReference type="InterPro" id="IPR051797">
    <property type="entry name" value="TrmB-like"/>
</dbReference>
<dbReference type="InterPro" id="IPR000792">
    <property type="entry name" value="Tscrpt_reg_LuxR_C"/>
</dbReference>